<name>A0A166JYI3_NODSP</name>
<accession>A0A166JYI3</accession>
<gene>
    <name evidence="1" type="ORF">A2T98_08230</name>
</gene>
<dbReference type="AlphaFoldDB" id="A0A166JYI3"/>
<protein>
    <recommendedName>
        <fullName evidence="3">CopG family transcriptional regulator</fullName>
    </recommendedName>
</protein>
<sequence length="60" mass="7136">MNVQTMLSIMKTKRLGFRLSERRYHKLLLLSVEQDRTMSSLIEEWIDSLPEPKKQNVTES</sequence>
<reference evidence="1 2" key="1">
    <citation type="submission" date="2016-04" db="EMBL/GenBank/DDBJ databases">
        <title>Draft Genome Assembly of the Bloom-forming Cyanobacterium Nodularia spumigena Strain CENA596 in Shrimp Production Ponds.</title>
        <authorList>
            <person name="Popin R.V."/>
            <person name="Rigonato J."/>
            <person name="Abreu V.A."/>
            <person name="Andreote A.P."/>
            <person name="Silveira S.B."/>
            <person name="Odebrecht C."/>
            <person name="Fiore M.F."/>
        </authorList>
    </citation>
    <scope>NUCLEOTIDE SEQUENCE [LARGE SCALE GENOMIC DNA]</scope>
    <source>
        <strain evidence="1 2">CENA596</strain>
    </source>
</reference>
<evidence type="ECO:0000313" key="2">
    <source>
        <dbReference type="Proteomes" id="UP000076555"/>
    </source>
</evidence>
<evidence type="ECO:0000313" key="1">
    <source>
        <dbReference type="EMBL" id="KZL50312.1"/>
    </source>
</evidence>
<organism evidence="1 2">
    <name type="scientific">Nodularia spumigena CENA596</name>
    <dbReference type="NCBI Taxonomy" id="1819295"/>
    <lineage>
        <taxon>Bacteria</taxon>
        <taxon>Bacillati</taxon>
        <taxon>Cyanobacteriota</taxon>
        <taxon>Cyanophyceae</taxon>
        <taxon>Nostocales</taxon>
        <taxon>Nodulariaceae</taxon>
        <taxon>Nodularia</taxon>
    </lineage>
</organism>
<proteinExistence type="predicted"/>
<comment type="caution">
    <text evidence="1">The sequence shown here is derived from an EMBL/GenBank/DDBJ whole genome shotgun (WGS) entry which is preliminary data.</text>
</comment>
<dbReference type="EMBL" id="LWAJ01000096">
    <property type="protein sequence ID" value="KZL50312.1"/>
    <property type="molecule type" value="Genomic_DNA"/>
</dbReference>
<dbReference type="Proteomes" id="UP000076555">
    <property type="component" value="Unassembled WGS sequence"/>
</dbReference>
<evidence type="ECO:0008006" key="3">
    <source>
        <dbReference type="Google" id="ProtNLM"/>
    </source>
</evidence>